<keyword evidence="2" id="KW-0680">Restriction system</keyword>
<evidence type="ECO:0000256" key="1">
    <source>
        <dbReference type="ARBA" id="ARBA00010923"/>
    </source>
</evidence>
<organism evidence="5 6">
    <name type="scientific">Paucilactobacillus nenjiangensis</name>
    <dbReference type="NCBI Taxonomy" id="1296540"/>
    <lineage>
        <taxon>Bacteria</taxon>
        <taxon>Bacillati</taxon>
        <taxon>Bacillota</taxon>
        <taxon>Bacilli</taxon>
        <taxon>Lactobacillales</taxon>
        <taxon>Lactobacillaceae</taxon>
        <taxon>Paucilactobacillus</taxon>
    </lineage>
</organism>
<reference evidence="5 6" key="1">
    <citation type="submission" date="2019-09" db="EMBL/GenBank/DDBJ databases">
        <title>Complete Genome Sequence of Lactobacillus nenjiangensis SH-Y15, isolated from sauerkraut.</title>
        <authorList>
            <person name="Yang H."/>
        </authorList>
    </citation>
    <scope>NUCLEOTIDE SEQUENCE [LARGE SCALE GENOMIC DNA]</scope>
    <source>
        <strain evidence="5 6">SH-Y15</strain>
    </source>
</reference>
<sequence>MLFHFLTYAVPKYDHKFELNSYEKLCEVYIVVWEQRKLQEIAEVSTGKAFKSSKFDKYGKFEVITNKNVQDIKNNIHTQGDRINIENSDTLKAYRLSGENILVTMDGVNIGKVGKFSNNKAVLAQRVGRIKSKYINFTYQILSDDKFLNLMNKVSVGNAIKHISLQQIAEYSLFAPSDEKEILKVGSILNNVDLTIASNQREYIYH</sequence>
<evidence type="ECO:0000313" key="5">
    <source>
        <dbReference type="EMBL" id="QER67498.1"/>
    </source>
</evidence>
<comment type="similarity">
    <text evidence="1">Belongs to the type-I restriction system S methylase family.</text>
</comment>
<dbReference type="EMBL" id="CP043939">
    <property type="protein sequence ID" value="QER67498.1"/>
    <property type="molecule type" value="Genomic_DNA"/>
</dbReference>
<dbReference type="InterPro" id="IPR000055">
    <property type="entry name" value="Restrct_endonuc_typeI_TRD"/>
</dbReference>
<evidence type="ECO:0000313" key="6">
    <source>
        <dbReference type="Proteomes" id="UP000325295"/>
    </source>
</evidence>
<name>A0A5P1X5C7_9LACO</name>
<protein>
    <recommendedName>
        <fullName evidence="4">Type I restriction modification DNA specificity domain-containing protein</fullName>
    </recommendedName>
</protein>
<dbReference type="OrthoDB" id="9795776at2"/>
<dbReference type="GO" id="GO:0003677">
    <property type="term" value="F:DNA binding"/>
    <property type="evidence" value="ECO:0007669"/>
    <property type="project" value="UniProtKB-KW"/>
</dbReference>
<evidence type="ECO:0000256" key="2">
    <source>
        <dbReference type="ARBA" id="ARBA00022747"/>
    </source>
</evidence>
<dbReference type="Gene3D" id="3.90.220.20">
    <property type="entry name" value="DNA methylase specificity domains"/>
    <property type="match status" value="1"/>
</dbReference>
<keyword evidence="3" id="KW-0238">DNA-binding</keyword>
<keyword evidence="6" id="KW-1185">Reference proteome</keyword>
<dbReference type="KEGG" id="lnn:F0161_06265"/>
<dbReference type="InterPro" id="IPR044946">
    <property type="entry name" value="Restrct_endonuc_typeI_TRD_sf"/>
</dbReference>
<dbReference type="AlphaFoldDB" id="A0A5P1X5C7"/>
<dbReference type="Pfam" id="PF01420">
    <property type="entry name" value="Methylase_S"/>
    <property type="match status" value="1"/>
</dbReference>
<dbReference type="GO" id="GO:0009307">
    <property type="term" value="P:DNA restriction-modification system"/>
    <property type="evidence" value="ECO:0007669"/>
    <property type="project" value="UniProtKB-KW"/>
</dbReference>
<dbReference type="RefSeq" id="WP_150204048.1">
    <property type="nucleotide sequence ID" value="NZ_CP043939.1"/>
</dbReference>
<evidence type="ECO:0000259" key="4">
    <source>
        <dbReference type="Pfam" id="PF01420"/>
    </source>
</evidence>
<dbReference type="InterPro" id="IPR052021">
    <property type="entry name" value="Type-I_RS_S_subunit"/>
</dbReference>
<dbReference type="PANTHER" id="PTHR30408">
    <property type="entry name" value="TYPE-1 RESTRICTION ENZYME ECOKI SPECIFICITY PROTEIN"/>
    <property type="match status" value="1"/>
</dbReference>
<dbReference type="SUPFAM" id="SSF116734">
    <property type="entry name" value="DNA methylase specificity domain"/>
    <property type="match status" value="1"/>
</dbReference>
<feature type="domain" description="Type I restriction modification DNA specificity" evidence="4">
    <location>
        <begin position="33"/>
        <end position="201"/>
    </location>
</feature>
<accession>A0A5P1X5C7</accession>
<proteinExistence type="inferred from homology"/>
<dbReference type="PANTHER" id="PTHR30408:SF12">
    <property type="entry name" value="TYPE I RESTRICTION ENZYME MJAVIII SPECIFICITY SUBUNIT"/>
    <property type="match status" value="1"/>
</dbReference>
<gene>
    <name evidence="5" type="ORF">F0161_06265</name>
</gene>
<evidence type="ECO:0000256" key="3">
    <source>
        <dbReference type="ARBA" id="ARBA00023125"/>
    </source>
</evidence>
<dbReference type="Proteomes" id="UP000325295">
    <property type="component" value="Chromosome"/>
</dbReference>